<organism evidence="1 2">
    <name type="scientific">Ornithinibacillus xuwenensis</name>
    <dbReference type="NCBI Taxonomy" id="3144668"/>
    <lineage>
        <taxon>Bacteria</taxon>
        <taxon>Bacillati</taxon>
        <taxon>Bacillota</taxon>
        <taxon>Bacilli</taxon>
        <taxon>Bacillales</taxon>
        <taxon>Bacillaceae</taxon>
        <taxon>Ornithinibacillus</taxon>
    </lineage>
</organism>
<evidence type="ECO:0000313" key="2">
    <source>
        <dbReference type="Proteomes" id="UP001444625"/>
    </source>
</evidence>
<name>A0ABU9XI94_9BACI</name>
<dbReference type="InterPro" id="IPR043519">
    <property type="entry name" value="NT_sf"/>
</dbReference>
<keyword evidence="2" id="KW-1185">Reference proteome</keyword>
<protein>
    <recommendedName>
        <fullName evidence="3">Polymerase beta nucleotidyltransferase domain-containing protein</fullName>
    </recommendedName>
</protein>
<comment type="caution">
    <text evidence="1">The sequence shown here is derived from an EMBL/GenBank/DDBJ whole genome shotgun (WGS) entry which is preliminary data.</text>
</comment>
<dbReference type="RefSeq" id="WP_345824318.1">
    <property type="nucleotide sequence ID" value="NZ_JBDIML010000002.1"/>
</dbReference>
<evidence type="ECO:0008006" key="3">
    <source>
        <dbReference type="Google" id="ProtNLM"/>
    </source>
</evidence>
<accession>A0ABU9XI94</accession>
<evidence type="ECO:0000313" key="1">
    <source>
        <dbReference type="EMBL" id="MEN2766849.1"/>
    </source>
</evidence>
<sequence>MDKDFINSLLLTSVKNTNIETNAVDFYLFGSFLYSKNPNDIDLLIVYNSNKVGITDVLSLRKTIYNLFLLNHSLIADITILSKQEEREVNFISSERAEKL</sequence>
<reference evidence="1 2" key="1">
    <citation type="submission" date="2024-05" db="EMBL/GenBank/DDBJ databases">
        <authorList>
            <person name="Haq I."/>
            <person name="Ullah Z."/>
            <person name="Ahmad R."/>
            <person name="Li M."/>
            <person name="Tong Y."/>
        </authorList>
    </citation>
    <scope>NUCLEOTIDE SEQUENCE [LARGE SCALE GENOMIC DNA]</scope>
    <source>
        <strain evidence="1 2">16A2E</strain>
    </source>
</reference>
<proteinExistence type="predicted"/>
<dbReference type="Gene3D" id="3.30.460.10">
    <property type="entry name" value="Beta Polymerase, domain 2"/>
    <property type="match status" value="1"/>
</dbReference>
<dbReference type="EMBL" id="JBDIML010000002">
    <property type="protein sequence ID" value="MEN2766849.1"/>
    <property type="molecule type" value="Genomic_DNA"/>
</dbReference>
<gene>
    <name evidence="1" type="ORF">ABC228_06605</name>
</gene>
<dbReference type="Proteomes" id="UP001444625">
    <property type="component" value="Unassembled WGS sequence"/>
</dbReference>